<protein>
    <submittedName>
        <fullName evidence="3">Calcineurin-like phosphoesterase domain, ApaH type</fullName>
    </submittedName>
</protein>
<dbReference type="SUPFAM" id="SSF56300">
    <property type="entry name" value="Metallo-dependent phosphatases"/>
    <property type="match status" value="1"/>
</dbReference>
<dbReference type="EMBL" id="LR798280">
    <property type="protein sequence ID" value="CAB5219805.1"/>
    <property type="molecule type" value="Genomic_DNA"/>
</dbReference>
<dbReference type="GO" id="GO:0016787">
    <property type="term" value="F:hydrolase activity"/>
    <property type="evidence" value="ECO:0007669"/>
    <property type="project" value="InterPro"/>
</dbReference>
<evidence type="ECO:0000313" key="2">
    <source>
        <dbReference type="EMBL" id="CAB4122751.1"/>
    </source>
</evidence>
<proteinExistence type="predicted"/>
<evidence type="ECO:0000259" key="1">
    <source>
        <dbReference type="Pfam" id="PF00149"/>
    </source>
</evidence>
<dbReference type="EMBL" id="LR796166">
    <property type="protein sequence ID" value="CAB4122751.1"/>
    <property type="molecule type" value="Genomic_DNA"/>
</dbReference>
<name>A0A6J5KSL3_9CAUD</name>
<dbReference type="EMBL" id="LR796190">
    <property type="protein sequence ID" value="CAB4124911.1"/>
    <property type="molecule type" value="Genomic_DNA"/>
</dbReference>
<accession>A0A6J5KSL3</accession>
<feature type="domain" description="Calcineurin-like phosphoesterase" evidence="1">
    <location>
        <begin position="79"/>
        <end position="201"/>
    </location>
</feature>
<organism evidence="3">
    <name type="scientific">uncultured Caudovirales phage</name>
    <dbReference type="NCBI Taxonomy" id="2100421"/>
    <lineage>
        <taxon>Viruses</taxon>
        <taxon>Duplodnaviria</taxon>
        <taxon>Heunggongvirae</taxon>
        <taxon>Uroviricota</taxon>
        <taxon>Caudoviricetes</taxon>
        <taxon>Peduoviridae</taxon>
        <taxon>Maltschvirus</taxon>
        <taxon>Maltschvirus maltsch</taxon>
    </lineage>
</organism>
<gene>
    <name evidence="4" type="ORF">UFOVP234_12</name>
    <name evidence="2" type="ORF">UFOVP35_59</name>
    <name evidence="3" type="ORF">UFOVP52_64</name>
</gene>
<evidence type="ECO:0000313" key="3">
    <source>
        <dbReference type="EMBL" id="CAB4124911.1"/>
    </source>
</evidence>
<dbReference type="Gene3D" id="3.60.21.10">
    <property type="match status" value="1"/>
</dbReference>
<reference evidence="3" key="1">
    <citation type="submission" date="2020-04" db="EMBL/GenBank/DDBJ databases">
        <authorList>
            <person name="Chiriac C."/>
            <person name="Salcher M."/>
            <person name="Ghai R."/>
            <person name="Kavagutti S V."/>
        </authorList>
    </citation>
    <scope>NUCLEOTIDE SEQUENCE</scope>
</reference>
<sequence>MNTPCSEEEFIAVWKQYNSAALVAKHLDLNVRGVHRRRRAIEDRLGFKLLCDNARSPDFQVTYPANGIRATINIPDGIVIVASDCHYWPGVVTTAHRALVKAVEELKPTMIIMNGDVFDGASISRHDPIMWETKPSVKQELDAAIERLTEIEKVAKGAKLHWTWGNHDMRFNTRLAAMVGDGFRNIMGFNLSDHFPFWKFSTSMMINNNVMIKHRYHNGIHAVYNNTLKSGTSIVTGHLHSLKVTPWTDYNGTRYGVDTGCLAACDGPQFGYAEDNPANHRSGFAVLSFYENKLLPPELIEVLDEDKGLITFRGQVVAV</sequence>
<dbReference type="Pfam" id="PF00149">
    <property type="entry name" value="Metallophos"/>
    <property type="match status" value="1"/>
</dbReference>
<evidence type="ECO:0000313" key="4">
    <source>
        <dbReference type="EMBL" id="CAB5219805.1"/>
    </source>
</evidence>
<dbReference type="InterPro" id="IPR029052">
    <property type="entry name" value="Metallo-depent_PP-like"/>
</dbReference>
<dbReference type="InterPro" id="IPR004843">
    <property type="entry name" value="Calcineurin-like_PHP"/>
</dbReference>